<feature type="compositionally biased region" description="Basic and acidic residues" evidence="1">
    <location>
        <begin position="19"/>
        <end position="37"/>
    </location>
</feature>
<gene>
    <name evidence="2" type="ORF">AB8O55_16930</name>
</gene>
<dbReference type="Proteomes" id="UP001564626">
    <property type="component" value="Unassembled WGS sequence"/>
</dbReference>
<accession>A0ABV4CMQ9</accession>
<dbReference type="EMBL" id="JBGEHV010000031">
    <property type="protein sequence ID" value="MEY8041096.1"/>
    <property type="molecule type" value="Genomic_DNA"/>
</dbReference>
<keyword evidence="3" id="KW-1185">Reference proteome</keyword>
<reference evidence="2 3" key="1">
    <citation type="submission" date="2024-08" db="EMBL/GenBank/DDBJ databases">
        <title>Genome mining of Saccharopolyspora cebuensis PGLac3 from Nigerian medicinal plant.</title>
        <authorList>
            <person name="Ezeobiora C.E."/>
            <person name="Igbokwe N.H."/>
            <person name="Amin D.H."/>
            <person name="Mendie U.E."/>
        </authorList>
    </citation>
    <scope>NUCLEOTIDE SEQUENCE [LARGE SCALE GENOMIC DNA]</scope>
    <source>
        <strain evidence="2 3">PGLac3</strain>
    </source>
</reference>
<dbReference type="RefSeq" id="WP_345359990.1">
    <property type="nucleotide sequence ID" value="NZ_BAABII010000004.1"/>
</dbReference>
<feature type="region of interest" description="Disordered" evidence="1">
    <location>
        <begin position="1"/>
        <end position="37"/>
    </location>
</feature>
<name>A0ABV4CMQ9_9PSEU</name>
<organism evidence="2 3">
    <name type="scientific">Saccharopolyspora cebuensis</name>
    <dbReference type="NCBI Taxonomy" id="418759"/>
    <lineage>
        <taxon>Bacteria</taxon>
        <taxon>Bacillati</taxon>
        <taxon>Actinomycetota</taxon>
        <taxon>Actinomycetes</taxon>
        <taxon>Pseudonocardiales</taxon>
        <taxon>Pseudonocardiaceae</taxon>
        <taxon>Saccharopolyspora</taxon>
    </lineage>
</organism>
<protein>
    <submittedName>
        <fullName evidence="2">Uncharacterized protein</fullName>
    </submittedName>
</protein>
<evidence type="ECO:0000313" key="3">
    <source>
        <dbReference type="Proteomes" id="UP001564626"/>
    </source>
</evidence>
<proteinExistence type="predicted"/>
<evidence type="ECO:0000256" key="1">
    <source>
        <dbReference type="SAM" id="MobiDB-lite"/>
    </source>
</evidence>
<evidence type="ECO:0000313" key="2">
    <source>
        <dbReference type="EMBL" id="MEY8041096.1"/>
    </source>
</evidence>
<sequence length="71" mass="8079">MQQGSWEGATMGRSWNDVKQAKADIDRRNGRDLESAAELAERRTRAYVLADRLAELHEHEGRTPERSFPPG</sequence>
<comment type="caution">
    <text evidence="2">The sequence shown here is derived from an EMBL/GenBank/DDBJ whole genome shotgun (WGS) entry which is preliminary data.</text>
</comment>